<evidence type="ECO:0000313" key="5">
    <source>
        <dbReference type="Proteomes" id="UP000586252"/>
    </source>
</evidence>
<organism evidence="2 4">
    <name type="scientific">Pseudomonas lactis</name>
    <dbReference type="NCBI Taxonomy" id="1615674"/>
    <lineage>
        <taxon>Bacteria</taxon>
        <taxon>Pseudomonadati</taxon>
        <taxon>Pseudomonadota</taxon>
        <taxon>Gammaproteobacteria</taxon>
        <taxon>Pseudomonadales</taxon>
        <taxon>Pseudomonadaceae</taxon>
        <taxon>Pseudomonas</taxon>
    </lineage>
</organism>
<feature type="transmembrane region" description="Helical" evidence="1">
    <location>
        <begin position="56"/>
        <end position="78"/>
    </location>
</feature>
<reference evidence="4 5" key="1">
    <citation type="journal article" date="2020" name="Front. Microbiol.">
        <title>Genetic Organization of the aprX-lipA2 Operon Affects the Proteolytic Potential of Pseudomonas Species in Milk.</title>
        <authorList>
            <person name="Maier C."/>
            <person name="Huptas C."/>
            <person name="von Neubeck M."/>
            <person name="Scherer S."/>
            <person name="Wenning M."/>
            <person name="Lucking G."/>
        </authorList>
    </citation>
    <scope>NUCLEOTIDE SEQUENCE [LARGE SCALE GENOMIC DNA]</scope>
    <source>
        <strain evidence="3 5">WS 5404</strain>
        <strain evidence="2 4">WS 5405</strain>
    </source>
</reference>
<protein>
    <submittedName>
        <fullName evidence="2">Uncharacterized protein</fullName>
    </submittedName>
</protein>
<dbReference type="AlphaFoldDB" id="A0A7Y1LYU0"/>
<dbReference type="Proteomes" id="UP000586252">
    <property type="component" value="Unassembled WGS sequence"/>
</dbReference>
<feature type="transmembrane region" description="Helical" evidence="1">
    <location>
        <begin position="6"/>
        <end position="26"/>
    </location>
</feature>
<feature type="transmembrane region" description="Helical" evidence="1">
    <location>
        <begin position="31"/>
        <end position="50"/>
    </location>
</feature>
<gene>
    <name evidence="2" type="ORF">HBO13_05250</name>
    <name evidence="3" type="ORF">HBO30_28895</name>
</gene>
<evidence type="ECO:0000256" key="1">
    <source>
        <dbReference type="SAM" id="Phobius"/>
    </source>
</evidence>
<dbReference type="EMBL" id="JAAQYI010000020">
    <property type="protein sequence ID" value="NNA82725.1"/>
    <property type="molecule type" value="Genomic_DNA"/>
</dbReference>
<name>A0A7Y1LYU0_9PSED</name>
<sequence>MTFDAFGVLNGFWGLLCVSVILPALVARKHLVIVTVGALILIANTIFLHFNQKMLLIEAVLRSGAVALVNILIAYLIAHFFHHKRSVLDLFRRINRP</sequence>
<dbReference type="GeneID" id="45736061"/>
<dbReference type="Proteomes" id="UP000535954">
    <property type="component" value="Unassembled WGS sequence"/>
</dbReference>
<accession>A0A7Y1LYU0</accession>
<keyword evidence="1" id="KW-0812">Transmembrane</keyword>
<proteinExistence type="predicted"/>
<keyword evidence="1" id="KW-0472">Membrane</keyword>
<keyword evidence="1" id="KW-1133">Transmembrane helix</keyword>
<evidence type="ECO:0000313" key="3">
    <source>
        <dbReference type="EMBL" id="NNA82725.1"/>
    </source>
</evidence>
<comment type="caution">
    <text evidence="2">The sequence shown here is derived from an EMBL/GenBank/DDBJ whole genome shotgun (WGS) entry which is preliminary data.</text>
</comment>
<dbReference type="EMBL" id="JAAQYH010000002">
    <property type="protein sequence ID" value="NNA72053.1"/>
    <property type="molecule type" value="Genomic_DNA"/>
</dbReference>
<dbReference type="RefSeq" id="WP_057711871.1">
    <property type="nucleotide sequence ID" value="NZ_JAAQYH010000002.1"/>
</dbReference>
<evidence type="ECO:0000313" key="4">
    <source>
        <dbReference type="Proteomes" id="UP000535954"/>
    </source>
</evidence>
<evidence type="ECO:0000313" key="2">
    <source>
        <dbReference type="EMBL" id="NNA72053.1"/>
    </source>
</evidence>